<feature type="region of interest" description="Disordered" evidence="1">
    <location>
        <begin position="821"/>
        <end position="849"/>
    </location>
</feature>
<feature type="region of interest" description="Disordered" evidence="1">
    <location>
        <begin position="784"/>
        <end position="803"/>
    </location>
</feature>
<feature type="compositionally biased region" description="Basic and acidic residues" evidence="1">
    <location>
        <begin position="1076"/>
        <end position="1087"/>
    </location>
</feature>
<evidence type="ECO:0000313" key="7">
    <source>
        <dbReference type="EMBL" id="RAW33489.1"/>
    </source>
</evidence>
<dbReference type="SMART" id="SM00028">
    <property type="entry name" value="TPR"/>
    <property type="match status" value="3"/>
</dbReference>
<dbReference type="InterPro" id="IPR011990">
    <property type="entry name" value="TPR-like_helical_dom_sf"/>
</dbReference>
<evidence type="ECO:0000313" key="2">
    <source>
        <dbReference type="EMBL" id="KAG2862674.1"/>
    </source>
</evidence>
<dbReference type="OrthoDB" id="165838at2759"/>
<feature type="compositionally biased region" description="Polar residues" evidence="1">
    <location>
        <begin position="518"/>
        <end position="540"/>
    </location>
</feature>
<evidence type="ECO:0000313" key="6">
    <source>
        <dbReference type="EMBL" id="KAG3224482.1"/>
    </source>
</evidence>
<dbReference type="EMBL" id="RCMK01000915">
    <property type="protein sequence ID" value="KAG2907879.1"/>
    <property type="molecule type" value="Genomic_DNA"/>
</dbReference>
<feature type="region of interest" description="Disordered" evidence="1">
    <location>
        <begin position="992"/>
        <end position="1048"/>
    </location>
</feature>
<feature type="compositionally biased region" description="Polar residues" evidence="1">
    <location>
        <begin position="1605"/>
        <end position="1618"/>
    </location>
</feature>
<feature type="compositionally biased region" description="Basic and acidic residues" evidence="1">
    <location>
        <begin position="992"/>
        <end position="1001"/>
    </location>
</feature>
<evidence type="ECO:0000313" key="8">
    <source>
        <dbReference type="Proteomes" id="UP000251314"/>
    </source>
</evidence>
<dbReference type="InterPro" id="IPR019734">
    <property type="entry name" value="TPR_rpt"/>
</dbReference>
<proteinExistence type="predicted"/>
<dbReference type="Proteomes" id="UP000697107">
    <property type="component" value="Unassembled WGS sequence"/>
</dbReference>
<feature type="compositionally biased region" description="Basic residues" evidence="1">
    <location>
        <begin position="1088"/>
        <end position="1097"/>
    </location>
</feature>
<feature type="region of interest" description="Disordered" evidence="1">
    <location>
        <begin position="1601"/>
        <end position="1626"/>
    </location>
</feature>
<feature type="compositionally biased region" description="Basic and acidic residues" evidence="1">
    <location>
        <begin position="282"/>
        <end position="297"/>
    </location>
</feature>
<dbReference type="Proteomes" id="UP000760860">
    <property type="component" value="Unassembled WGS sequence"/>
</dbReference>
<feature type="region of interest" description="Disordered" evidence="1">
    <location>
        <begin position="155"/>
        <end position="179"/>
    </location>
</feature>
<feature type="region of interest" description="Disordered" evidence="1">
    <location>
        <begin position="1134"/>
        <end position="1207"/>
    </location>
</feature>
<feature type="compositionally biased region" description="Basic and acidic residues" evidence="1">
    <location>
        <begin position="1138"/>
        <end position="1149"/>
    </location>
</feature>
<dbReference type="EMBL" id="RCMV01000111">
    <property type="protein sequence ID" value="KAG3224482.1"/>
    <property type="molecule type" value="Genomic_DNA"/>
</dbReference>
<feature type="compositionally biased region" description="Basic and acidic residues" evidence="1">
    <location>
        <begin position="494"/>
        <end position="509"/>
    </location>
</feature>
<organism evidence="7 8">
    <name type="scientific">Phytophthora cactorum</name>
    <dbReference type="NCBI Taxonomy" id="29920"/>
    <lineage>
        <taxon>Eukaryota</taxon>
        <taxon>Sar</taxon>
        <taxon>Stramenopiles</taxon>
        <taxon>Oomycota</taxon>
        <taxon>Peronosporomycetes</taxon>
        <taxon>Peronosporales</taxon>
        <taxon>Peronosporaceae</taxon>
        <taxon>Phytophthora</taxon>
    </lineage>
</organism>
<feature type="compositionally biased region" description="Polar residues" evidence="1">
    <location>
        <begin position="1150"/>
        <end position="1183"/>
    </location>
</feature>
<dbReference type="Proteomes" id="UP000736787">
    <property type="component" value="Unassembled WGS sequence"/>
</dbReference>
<reference evidence="7 8" key="1">
    <citation type="submission" date="2018-01" db="EMBL/GenBank/DDBJ databases">
        <title>Draft genome of the strawberry crown rot pathogen Phytophthora cactorum.</title>
        <authorList>
            <person name="Armitage A.D."/>
            <person name="Lysoe E."/>
            <person name="Nellist C.F."/>
            <person name="Harrison R.J."/>
            <person name="Brurberg M.B."/>
        </authorList>
    </citation>
    <scope>NUCLEOTIDE SEQUENCE [LARGE SCALE GENOMIC DNA]</scope>
    <source>
        <strain evidence="7 8">10300</strain>
    </source>
</reference>
<evidence type="ECO:0000313" key="5">
    <source>
        <dbReference type="EMBL" id="KAG2990349.1"/>
    </source>
</evidence>
<gene>
    <name evidence="7" type="ORF">PC110_g10181</name>
    <name evidence="2" type="ORF">PC113_g6082</name>
    <name evidence="4" type="ORF">PC115_g5107</name>
    <name evidence="3" type="ORF">PC117_g20094</name>
    <name evidence="5" type="ORF">PC118_g5671</name>
    <name evidence="6" type="ORF">PC129_g4900</name>
</gene>
<feature type="compositionally biased region" description="Acidic residues" evidence="1">
    <location>
        <begin position="1002"/>
        <end position="1012"/>
    </location>
</feature>
<feature type="region of interest" description="Disordered" evidence="1">
    <location>
        <begin position="1068"/>
        <end position="1122"/>
    </location>
</feature>
<dbReference type="VEuPathDB" id="FungiDB:PC110_g10181"/>
<dbReference type="Proteomes" id="UP000735874">
    <property type="component" value="Unassembled WGS sequence"/>
</dbReference>
<dbReference type="SUPFAM" id="SSF48452">
    <property type="entry name" value="TPR-like"/>
    <property type="match status" value="1"/>
</dbReference>
<evidence type="ECO:0008006" key="9">
    <source>
        <dbReference type="Google" id="ProtNLM"/>
    </source>
</evidence>
<evidence type="ECO:0000256" key="1">
    <source>
        <dbReference type="SAM" id="MobiDB-lite"/>
    </source>
</evidence>
<evidence type="ECO:0000313" key="3">
    <source>
        <dbReference type="EMBL" id="KAG2907879.1"/>
    </source>
</evidence>
<dbReference type="Proteomes" id="UP000774804">
    <property type="component" value="Unassembled WGS sequence"/>
</dbReference>
<protein>
    <recommendedName>
        <fullName evidence="9">Tetratricopeptide repeat</fullName>
    </recommendedName>
</protein>
<dbReference type="EMBL" id="MJFZ01000235">
    <property type="protein sequence ID" value="RAW33489.1"/>
    <property type="molecule type" value="Genomic_DNA"/>
</dbReference>
<keyword evidence="8" id="KW-1185">Reference proteome</keyword>
<feature type="compositionally biased region" description="Basic and acidic residues" evidence="1">
    <location>
        <begin position="830"/>
        <end position="839"/>
    </location>
</feature>
<reference evidence="2" key="2">
    <citation type="submission" date="2018-10" db="EMBL/GenBank/DDBJ databases">
        <title>Effector identification in a new, highly contiguous assembly of the strawberry crown rot pathogen Phytophthora cactorum.</title>
        <authorList>
            <person name="Armitage A.D."/>
            <person name="Nellist C.F."/>
            <person name="Bates H."/>
            <person name="Vickerstaff R.J."/>
            <person name="Harrison R.J."/>
        </authorList>
    </citation>
    <scope>NUCLEOTIDE SEQUENCE</scope>
    <source>
        <strain evidence="2">15-7</strain>
        <strain evidence="4">4032</strain>
        <strain evidence="3">4040</strain>
        <strain evidence="5">P415</strain>
        <strain evidence="6">P421</strain>
    </source>
</reference>
<feature type="compositionally biased region" description="Polar residues" evidence="1">
    <location>
        <begin position="1195"/>
        <end position="1207"/>
    </location>
</feature>
<dbReference type="Proteomes" id="UP000251314">
    <property type="component" value="Unassembled WGS sequence"/>
</dbReference>
<feature type="compositionally biased region" description="Low complexity" evidence="1">
    <location>
        <begin position="64"/>
        <end position="73"/>
    </location>
</feature>
<feature type="region of interest" description="Disordered" evidence="1">
    <location>
        <begin position="277"/>
        <end position="301"/>
    </location>
</feature>
<feature type="region of interest" description="Disordered" evidence="1">
    <location>
        <begin position="43"/>
        <end position="77"/>
    </location>
</feature>
<feature type="region of interest" description="Disordered" evidence="1">
    <location>
        <begin position="204"/>
        <end position="223"/>
    </location>
</feature>
<comment type="caution">
    <text evidence="7">The sequence shown here is derived from an EMBL/GenBank/DDBJ whole genome shotgun (WGS) entry which is preliminary data.</text>
</comment>
<feature type="compositionally biased region" description="Polar residues" evidence="1">
    <location>
        <begin position="1098"/>
        <end position="1111"/>
    </location>
</feature>
<feature type="compositionally biased region" description="Low complexity" evidence="1">
    <location>
        <begin position="343"/>
        <end position="352"/>
    </location>
</feature>
<feature type="region of interest" description="Disordered" evidence="1">
    <location>
        <begin position="494"/>
        <end position="616"/>
    </location>
</feature>
<feature type="region of interest" description="Disordered" evidence="1">
    <location>
        <begin position="327"/>
        <end position="387"/>
    </location>
</feature>
<dbReference type="EMBL" id="RCMI01000103">
    <property type="protein sequence ID" value="KAG2934572.1"/>
    <property type="molecule type" value="Genomic_DNA"/>
</dbReference>
<sequence>MSVANSSPSRPASQPRDQLVLQIENVPLAGRLLTIEIFDLHNSAPTKATGTPSSPVRSAPPTPSTSSNSARSSGFRVAARDDVENEYSLFVTRQKAEYLYRAAYPAEAEATEVITLEAMANGILAYLNIIGNRQRDVGKLVCREPEPHVEKKIRVLPSSTPPHKQKNPHLPSKRQDQRAVRVQKTSKRTMEAVAAAMRRPGLDWNGDDECAGSEVESGKLDRKGSEASILHRMAVADSQTMWKAQLETNYEESDHSSQNESDALAITQDYTLAPGLLPVKRALPERKTKHKDLEERRQKGRHQRILIAQAAHEAPNSAQGSYAELIEETDQDSDPLSPESTRRTSMVSVSSTEKTNPQPRALSAPRSSVGNMYGLKNLPESSTSEPEQFLRRRTLDTHRSVLGKENWQYDIPGMEIEITDERPTLETPPSKLDALLNSARRVMVANAVGVSLQRNSGTSKLIPERRRGRTSTSPNLYFALRTSHSAPRLQSLIRSDEAVKPDSLEEHTAGPRLKTAADSITINSPRSQTKSADVQNSDQPLSPVLSGISQKQRDDQSTSQEVPTLKLLDCSISEDNRGELRSRSRSNSTDPEGAVRLTPLSNVTPRAPVPEFLAPPEPEKTTIEYEVIQEKEVFVASPDPEVVLYSPNELSLEENKDIAAHVSESVDKLSSADILSYQVAKEDVIQASENANLPPAGTNSVIDTEAQEHMPDLGQLISPQNPQHDVFPRTSRQECWEEPNLSVIYADATSEAKGISISVAEVVMENPTQSGVEDKSHEQIRAREENFEAPPDTAMPLDEKRDDRKKESCAQVEMVIPDNQAQSYGNSPRFDAKDGEKVKGPTNNPLHANNDAYLDRGDVDQCGGEETPAGSSVALVCIAPDTVDAEISVDESETIKDGLNQIDDGAEVATENGSSSDYDADNNVKVMERPVDYKDEDGVNMMTFPTLTAESTNSTLFSGDQNYHESCIESDVDSSVPDENVIQPAQYILPYEERTSVHPEAGEDTTPFEEDGREQHHDQTVQNTSAERVEPDQTIPQKAPDNGVEQSGTTAFTLFDDNICMITSSTLYEESTVETPPEREKPIEVPRKKSVNPRKKSGSTNTGQVKTTSKGLGSKRRSSVVTVAETQAVVEQLQLPPKLERRHTAEDVKNSGQPRRTRRTSTIDSNSPLPGLPSTNAVKTGSKVSAEKSPGPALRSNNKRQTLSKAQNSGVIQNVTNYHKKWGKWIAGKHIIEKVGCLQLEELVLADPRDEENLLKLGFRYARSPETSIPAILLLENAALLHKHATGTREYWLWLGSAHLDIFMRHRKYLPIARFHLSKSIRAFTSAFAYLESLVDPMLLLRYSIALFWHKGDGNLEKTRDIFHELFSQFVSFCDKDRPNLLFLQFQVLHRLKLYVDAIDCMNKILTLHENVKRQTGDLLPSTHPTPAYDAADYRLMLMQCQQASGDYVLAAQSLASVLKDMNDQQDTTLKDEEYFDLWFSLAEKCFHHEDYTLASEYYAIALNFAKQSQALAAIHYNLGLCFQSLGEDNKCVTEYKRARTANRHVPPLVSLTELSTPYDERFAQLLQKSVVQTIEEVRVELYGRAVRRLQRVFRRSRRNLNAEPDNSNSEAQVTKMPSLSKRKQSTVAARKLSVLVKIEDTSNATEVKKEESLPQKAVALDDNQASRHEDSTFEGVEHRHESFLARKQAAMEEMAGLLTNPQYRGREASPSSRSNARLKVTTQLRSGFLSPEKDRLDARRKQSMETFHQLGYISCTMPWIEFWEKLLALAPELFESRQALYGSIARIRGRQPLVTDEVAFCALAESIGNVHEAAEKLHDASYERELTYVCAVIEVTKLLERDFPLDPIQLSLKPPRVSLPTISPPTADSIAAHGSHSPLGIVTSRRVVLPPTRVTSTSTSKPKKHLRMNQMLDLHFQEHVQKQEAALAITEATGGFVHPHQRTEKLLVLQDFRQANNVLVSSQLAFCSGKAAI</sequence>
<dbReference type="EMBL" id="RCML01000119">
    <property type="protein sequence ID" value="KAG2990349.1"/>
    <property type="molecule type" value="Genomic_DNA"/>
</dbReference>
<dbReference type="EMBL" id="RCMG01000122">
    <property type="protein sequence ID" value="KAG2862674.1"/>
    <property type="molecule type" value="Genomic_DNA"/>
</dbReference>
<dbReference type="Gene3D" id="1.25.40.10">
    <property type="entry name" value="Tetratricopeptide repeat domain"/>
    <property type="match status" value="1"/>
</dbReference>
<accession>A0A329SA59</accession>
<name>A0A329SA59_9STRA</name>
<evidence type="ECO:0000313" key="4">
    <source>
        <dbReference type="EMBL" id="KAG2934572.1"/>
    </source>
</evidence>